<feature type="transmembrane region" description="Helical" evidence="4">
    <location>
        <begin position="170"/>
        <end position="190"/>
    </location>
</feature>
<dbReference type="CDD" id="cd17324">
    <property type="entry name" value="MFS_NepI_like"/>
    <property type="match status" value="1"/>
</dbReference>
<evidence type="ECO:0000256" key="2">
    <source>
        <dbReference type="ARBA" id="ARBA00022989"/>
    </source>
</evidence>
<dbReference type="PROSITE" id="PS50850">
    <property type="entry name" value="MFS"/>
    <property type="match status" value="1"/>
</dbReference>
<proteinExistence type="predicted"/>
<dbReference type="InterPro" id="IPR036259">
    <property type="entry name" value="MFS_trans_sf"/>
</dbReference>
<name>A0A8S8XCH4_9PROT</name>
<evidence type="ECO:0000313" key="7">
    <source>
        <dbReference type="Proteomes" id="UP000681075"/>
    </source>
</evidence>
<feature type="transmembrane region" description="Helical" evidence="4">
    <location>
        <begin position="46"/>
        <end position="71"/>
    </location>
</feature>
<comment type="caution">
    <text evidence="6">The sequence shown here is derived from an EMBL/GenBank/DDBJ whole genome shotgun (WGS) entry which is preliminary data.</text>
</comment>
<dbReference type="InterPro" id="IPR020846">
    <property type="entry name" value="MFS_dom"/>
</dbReference>
<feature type="transmembrane region" description="Helical" evidence="4">
    <location>
        <begin position="255"/>
        <end position="272"/>
    </location>
</feature>
<dbReference type="AlphaFoldDB" id="A0A8S8XCH4"/>
<feature type="transmembrane region" description="Helical" evidence="4">
    <location>
        <begin position="12"/>
        <end position="34"/>
    </location>
</feature>
<organism evidence="6 7">
    <name type="scientific">Roseiterribacter gracilis</name>
    <dbReference type="NCBI Taxonomy" id="2812848"/>
    <lineage>
        <taxon>Bacteria</taxon>
        <taxon>Pseudomonadati</taxon>
        <taxon>Pseudomonadota</taxon>
        <taxon>Alphaproteobacteria</taxon>
        <taxon>Rhodospirillales</taxon>
        <taxon>Roseiterribacteraceae</taxon>
        <taxon>Roseiterribacter</taxon>
    </lineage>
</organism>
<evidence type="ECO:0000256" key="3">
    <source>
        <dbReference type="ARBA" id="ARBA00023136"/>
    </source>
</evidence>
<dbReference type="EMBL" id="BOPV01000001">
    <property type="protein sequence ID" value="GIL40384.1"/>
    <property type="molecule type" value="Genomic_DNA"/>
</dbReference>
<feature type="transmembrane region" description="Helical" evidence="4">
    <location>
        <begin position="349"/>
        <end position="370"/>
    </location>
</feature>
<dbReference type="GO" id="GO:0022857">
    <property type="term" value="F:transmembrane transporter activity"/>
    <property type="evidence" value="ECO:0007669"/>
    <property type="project" value="InterPro"/>
</dbReference>
<dbReference type="Gene3D" id="1.20.1250.20">
    <property type="entry name" value="MFS general substrate transporter like domains"/>
    <property type="match status" value="1"/>
</dbReference>
<dbReference type="InterPro" id="IPR011701">
    <property type="entry name" value="MFS"/>
</dbReference>
<gene>
    <name evidence="6" type="ORF">TMPK1_26210</name>
</gene>
<dbReference type="Pfam" id="PF07690">
    <property type="entry name" value="MFS_1"/>
    <property type="match status" value="1"/>
</dbReference>
<dbReference type="PANTHER" id="PTHR42910">
    <property type="entry name" value="TRANSPORTER SCO4007-RELATED"/>
    <property type="match status" value="1"/>
</dbReference>
<feature type="transmembrane region" description="Helical" evidence="4">
    <location>
        <begin position="83"/>
        <end position="101"/>
    </location>
</feature>
<dbReference type="RefSeq" id="WP_420243482.1">
    <property type="nucleotide sequence ID" value="NZ_BOPV01000001.1"/>
</dbReference>
<keyword evidence="2 4" id="KW-1133">Transmembrane helix</keyword>
<accession>A0A8S8XCH4</accession>
<keyword evidence="3 4" id="KW-0472">Membrane</keyword>
<feature type="transmembrane region" description="Helical" evidence="4">
    <location>
        <begin position="376"/>
        <end position="393"/>
    </location>
</feature>
<feature type="transmembrane region" description="Helical" evidence="4">
    <location>
        <begin position="284"/>
        <end position="302"/>
    </location>
</feature>
<evidence type="ECO:0000256" key="1">
    <source>
        <dbReference type="ARBA" id="ARBA00022692"/>
    </source>
</evidence>
<feature type="transmembrane region" description="Helical" evidence="4">
    <location>
        <begin position="107"/>
        <end position="128"/>
    </location>
</feature>
<feature type="transmembrane region" description="Helical" evidence="4">
    <location>
        <begin position="140"/>
        <end position="158"/>
    </location>
</feature>
<evidence type="ECO:0000256" key="4">
    <source>
        <dbReference type="SAM" id="Phobius"/>
    </source>
</evidence>
<reference evidence="6" key="1">
    <citation type="submission" date="2021-02" db="EMBL/GenBank/DDBJ databases">
        <title>Genome sequence of Rhodospirillales sp. strain TMPK1 isolated from soil.</title>
        <authorList>
            <person name="Nakai R."/>
            <person name="Kusada H."/>
            <person name="Tamaki H."/>
        </authorList>
    </citation>
    <scope>NUCLEOTIDE SEQUENCE</scope>
    <source>
        <strain evidence="6">TMPK1</strain>
    </source>
</reference>
<evidence type="ECO:0000259" key="5">
    <source>
        <dbReference type="PROSITE" id="PS50850"/>
    </source>
</evidence>
<protein>
    <submittedName>
        <fullName evidence="6">MFS transporter</fullName>
    </submittedName>
</protein>
<dbReference type="Proteomes" id="UP000681075">
    <property type="component" value="Unassembled WGS sequence"/>
</dbReference>
<feature type="transmembrane region" description="Helical" evidence="4">
    <location>
        <begin position="222"/>
        <end position="243"/>
    </location>
</feature>
<feature type="domain" description="Major facilitator superfamily (MFS) profile" evidence="5">
    <location>
        <begin position="11"/>
        <end position="401"/>
    </location>
</feature>
<dbReference type="SUPFAM" id="SSF103473">
    <property type="entry name" value="MFS general substrate transporter"/>
    <property type="match status" value="1"/>
</dbReference>
<keyword evidence="1 4" id="KW-0812">Transmembrane</keyword>
<feature type="transmembrane region" description="Helical" evidence="4">
    <location>
        <begin position="308"/>
        <end position="329"/>
    </location>
</feature>
<sequence>MTSTTADTSHAAIPSWITLLLASACGVIVANIYYAQPLVGPIAASLGISAHGAGIVVTMTQIGYALGLLLVVPLADLIENRRLVLVLTLLAALALTGAALATDATVFLFTALLIGLGSVAVQVLVPYAAHLASDATRGRMVGKVMSGLLLGIMLARPVSSFLTDLFSWRAVFVVSAIVMLIETVVLARALPPRQPDSSLRYGALLRSMITLVVTTKVLRRRALIHACLFGAFSVFWTAAPLLLASPAFGLSQTGIALFALTGAAGAIAAPLAGRWGDKGLSQRLTPVAIVLVALAFLLSKVGAEGSTLSLAALTVAGVVLDFGLVSNLVFSQRAIYAINPAARGRLNGVFMATFFAGGAIGSALGAWAYVQGGWALASWIGFAAPVCALLYFSSEALRPSR</sequence>
<keyword evidence="7" id="KW-1185">Reference proteome</keyword>
<evidence type="ECO:0000313" key="6">
    <source>
        <dbReference type="EMBL" id="GIL40384.1"/>
    </source>
</evidence>
<dbReference type="PANTHER" id="PTHR42910:SF1">
    <property type="entry name" value="MAJOR FACILITATOR SUPERFAMILY (MFS) PROFILE DOMAIN-CONTAINING PROTEIN"/>
    <property type="match status" value="1"/>
</dbReference>